<protein>
    <submittedName>
        <fullName evidence="2">Uncharacterized protein</fullName>
    </submittedName>
</protein>
<evidence type="ECO:0000313" key="3">
    <source>
        <dbReference type="Proteomes" id="UP000483820"/>
    </source>
</evidence>
<feature type="region of interest" description="Disordered" evidence="1">
    <location>
        <begin position="173"/>
        <end position="202"/>
    </location>
</feature>
<comment type="caution">
    <text evidence="2">The sequence shown here is derived from an EMBL/GenBank/DDBJ whole genome shotgun (WGS) entry which is preliminary data.</text>
</comment>
<dbReference type="EMBL" id="WUAV01000002">
    <property type="protein sequence ID" value="KAF1765253.1"/>
    <property type="molecule type" value="Genomic_DNA"/>
</dbReference>
<dbReference type="CTD" id="9821563"/>
<dbReference type="Proteomes" id="UP000483820">
    <property type="component" value="Chromosome II"/>
</dbReference>
<sequence length="1333" mass="151077">MGHSQSYDLRNPETGEKTPVRGVRRVSREHQTDGQLSTESAEPYDYREEELRERIRKEQLEKREKELGTMRISKHETREPIIDAYRSSHSPQQAVYNEFNHYDSLKHPSPAHPNTYLTLNRRAEINEGRRVSIPTATTRYDQVPIDPSPQLPRRHEIPVTTSDHPYREIPIRQETPDYPNRTSVYNGRLSPLPRQEEVDPHPMPRYIPPMSPRYDRIPNGTHYSKTTKTTTYTISRGGIPKYEEVPVPDPVVLRKHVPISPKPKPYYYSSTSNIPKYDEVPDSPRNSVRPRPASTYSYASPLPKYTDVPISPKPSSTYSKASKLPKYNEIPTRYSRSTEVYKETLINPSGYHTVSQSSKLPKYDEVPRSTLYSRASSSSKYEETPRSPSLHSLRIRTYDEVPIQTSPRSITPVYVPPSNRVRIVPVQTSPPVPKPKIHLTSLQPEVSKVPLNQSVHKTVYRTHAIPVRVESESSRSESPANVVYSFSSSKQKVQSPPSSVMSQETPIYRTVVKQQASSPKTFKINSTQTGKEVSRNQSVDRHRSQPMDKITMTSVYRTAVVKKNISPPSDPKPSPRRVEKMYVTKLQKDIRWVPLSQYVFRPIYSSSSDDDASVVSVTPIHSPSPPRTPSPKLYLTTREKEVSQVPLSRYVNRRPPYDVPPSPVERIVVPVTKSTPTPPPPTPPKIYLTRLHPEVPKTPLDDHVARPIRRTPIYSTPPSPVSRTVVSPQSSPSPTPPKIYLTKLHPEIPRCPLDDHVARPIRDIYSNPPSPVAAPTTLTPSPPPTPPKIHMTRRDSDIRKTPLGHYVGSEPYYGPQFVKDKQSAPPPPSVELMGYESDLRKTPLENYVNRTKSYSPTPSDVTIVSRQTPPPPQKIHRTALEKEVRKTPIGHYVNRDPVQKTPEPTRNVVSPITSRHHSCSRQLHFTSLEKEARGTPLGHYVKKEPIYSTPEPIIIGKTASPVYAKSNNSTLVVSRTVTPISRTNSQVSSHRSSPILLSKHPLTRRDSDISSHPLERFVSRSVTPISVENSLPVEKPRRSLDYNSKSSTKMPARLHLTKRHEEVPRVPLAAKPSISTHRSPVYDQVPLSIGTQTLPYEPVMSPKSRRRYTRVGSEVSVAPCCLRPVYTRPSTIISIYSVPIAESPTHLSEIHAEKRMIVGIDEMQKPENVTYVTVATSSIHGSEEPLHRHPEVGRHPVYVVPSQYCYERVPLATKSKQTHSSRRSSEDVAKILTPPQRCNVENCTHVEVHDETPVVARRRISQDVVRDKENRLNIFVNENDLENVVELASDGDSDSIASLERTKDSFERLHYDAYMPTLSLRHRPMVSFYDKLP</sequence>
<reference evidence="2 3" key="1">
    <citation type="submission" date="2019-12" db="EMBL/GenBank/DDBJ databases">
        <title>Chromosome-level assembly of the Caenorhabditis remanei genome.</title>
        <authorList>
            <person name="Teterina A.A."/>
            <person name="Willis J.H."/>
            <person name="Phillips P.C."/>
        </authorList>
    </citation>
    <scope>NUCLEOTIDE SEQUENCE [LARGE SCALE GENOMIC DNA]</scope>
    <source>
        <strain evidence="2 3">PX506</strain>
        <tissue evidence="2">Whole organism</tissue>
    </source>
</reference>
<organism evidence="2 3">
    <name type="scientific">Caenorhabditis remanei</name>
    <name type="common">Caenorhabditis vulgaris</name>
    <dbReference type="NCBI Taxonomy" id="31234"/>
    <lineage>
        <taxon>Eukaryota</taxon>
        <taxon>Metazoa</taxon>
        <taxon>Ecdysozoa</taxon>
        <taxon>Nematoda</taxon>
        <taxon>Chromadorea</taxon>
        <taxon>Rhabditida</taxon>
        <taxon>Rhabditina</taxon>
        <taxon>Rhabditomorpha</taxon>
        <taxon>Rhabditoidea</taxon>
        <taxon>Rhabditidae</taxon>
        <taxon>Peloderinae</taxon>
        <taxon>Caenorhabditis</taxon>
    </lineage>
</organism>
<feature type="region of interest" description="Disordered" evidence="1">
    <location>
        <begin position="893"/>
        <end position="915"/>
    </location>
</feature>
<feature type="compositionally biased region" description="Polar residues" evidence="1">
    <location>
        <begin position="902"/>
        <end position="913"/>
    </location>
</feature>
<feature type="compositionally biased region" description="Polar residues" evidence="1">
    <location>
        <begin position="852"/>
        <end position="867"/>
    </location>
</feature>
<name>A0A6A5HFW2_CAERE</name>
<dbReference type="KEGG" id="crq:GCK72_005205"/>
<evidence type="ECO:0000313" key="2">
    <source>
        <dbReference type="EMBL" id="KAF1765253.1"/>
    </source>
</evidence>
<feature type="region of interest" description="Disordered" evidence="1">
    <location>
        <begin position="695"/>
        <end position="737"/>
    </location>
</feature>
<accession>A0A6A5HFW2</accession>
<feature type="region of interest" description="Disordered" evidence="1">
    <location>
        <begin position="852"/>
        <end position="874"/>
    </location>
</feature>
<gene>
    <name evidence="2" type="ORF">GCK72_005205</name>
</gene>
<feature type="compositionally biased region" description="Low complexity" evidence="1">
    <location>
        <begin position="721"/>
        <end position="730"/>
    </location>
</feature>
<feature type="region of interest" description="Disordered" evidence="1">
    <location>
        <begin position="1"/>
        <end position="50"/>
    </location>
</feature>
<dbReference type="RefSeq" id="XP_003116910.2">
    <property type="nucleotide sequence ID" value="XM_003116862.2"/>
</dbReference>
<dbReference type="GeneID" id="9821563"/>
<evidence type="ECO:0000256" key="1">
    <source>
        <dbReference type="SAM" id="MobiDB-lite"/>
    </source>
</evidence>
<feature type="compositionally biased region" description="Basic and acidic residues" evidence="1">
    <location>
        <begin position="10"/>
        <end position="19"/>
    </location>
</feature>
<feature type="region of interest" description="Disordered" evidence="1">
    <location>
        <begin position="766"/>
        <end position="792"/>
    </location>
</feature>
<proteinExistence type="predicted"/>
<feature type="region of interest" description="Disordered" evidence="1">
    <location>
        <begin position="262"/>
        <end position="322"/>
    </location>
</feature>
<feature type="region of interest" description="Disordered" evidence="1">
    <location>
        <begin position="606"/>
        <end position="632"/>
    </location>
</feature>
<feature type="compositionally biased region" description="Basic and acidic residues" evidence="1">
    <location>
        <begin position="695"/>
        <end position="705"/>
    </location>
</feature>